<proteinExistence type="predicted"/>
<sequence>MSWIIPSSFRIVIYVSQGLTLLQHYEQHQGEVMKTQSRSMTNDFLECDSRSTILCVDDDPDITHAIKTILSNYDVDVICDCCGRLGTWDVYQKSPDLIITDLRMPDGDGQLLLEEVKCNTHTASIPVIVLTGQRDSHLPGQLKNLGASSFLHKPVHYQTLLEEIKRFISLPELNWASANKNGVNY</sequence>
<dbReference type="AlphaFoldDB" id="A0A517X029"/>
<dbReference type="Pfam" id="PF00072">
    <property type="entry name" value="Response_reg"/>
    <property type="match status" value="1"/>
</dbReference>
<feature type="domain" description="Response regulatory" evidence="3">
    <location>
        <begin position="52"/>
        <end position="168"/>
    </location>
</feature>
<evidence type="ECO:0000256" key="1">
    <source>
        <dbReference type="ARBA" id="ARBA00022553"/>
    </source>
</evidence>
<dbReference type="PANTHER" id="PTHR44591:SF23">
    <property type="entry name" value="CHEY SUBFAMILY"/>
    <property type="match status" value="1"/>
</dbReference>
<evidence type="ECO:0000259" key="3">
    <source>
        <dbReference type="PROSITE" id="PS50110"/>
    </source>
</evidence>
<dbReference type="PROSITE" id="PS50110">
    <property type="entry name" value="RESPONSE_REGULATORY"/>
    <property type="match status" value="1"/>
</dbReference>
<dbReference type="GO" id="GO:0004673">
    <property type="term" value="F:protein histidine kinase activity"/>
    <property type="evidence" value="ECO:0007669"/>
    <property type="project" value="UniProtKB-EC"/>
</dbReference>
<dbReference type="EC" id="2.7.13.3" evidence="4"/>
<evidence type="ECO:0000256" key="2">
    <source>
        <dbReference type="PROSITE-ProRule" id="PRU00169"/>
    </source>
</evidence>
<dbReference type="GO" id="GO:0000160">
    <property type="term" value="P:phosphorelay signal transduction system"/>
    <property type="evidence" value="ECO:0007669"/>
    <property type="project" value="InterPro"/>
</dbReference>
<evidence type="ECO:0000313" key="4">
    <source>
        <dbReference type="EMBL" id="QDU10861.1"/>
    </source>
</evidence>
<keyword evidence="4" id="KW-0418">Kinase</keyword>
<accession>A0A517X029</accession>
<dbReference type="CDD" id="cd00156">
    <property type="entry name" value="REC"/>
    <property type="match status" value="1"/>
</dbReference>
<dbReference type="SUPFAM" id="SSF52172">
    <property type="entry name" value="CheY-like"/>
    <property type="match status" value="1"/>
</dbReference>
<evidence type="ECO:0000313" key="5">
    <source>
        <dbReference type="Proteomes" id="UP000318384"/>
    </source>
</evidence>
<keyword evidence="5" id="KW-1185">Reference proteome</keyword>
<dbReference type="PANTHER" id="PTHR44591">
    <property type="entry name" value="STRESS RESPONSE REGULATOR PROTEIN 1"/>
    <property type="match status" value="1"/>
</dbReference>
<protein>
    <submittedName>
        <fullName evidence="4">Sensor histidine kinase TodS</fullName>
        <ecNumber evidence="4">2.7.13.3</ecNumber>
    </submittedName>
</protein>
<organism evidence="4 5">
    <name type="scientific">Gimesia aquarii</name>
    <dbReference type="NCBI Taxonomy" id="2527964"/>
    <lineage>
        <taxon>Bacteria</taxon>
        <taxon>Pseudomonadati</taxon>
        <taxon>Planctomycetota</taxon>
        <taxon>Planctomycetia</taxon>
        <taxon>Planctomycetales</taxon>
        <taxon>Planctomycetaceae</taxon>
        <taxon>Gimesia</taxon>
    </lineage>
</organism>
<dbReference type="SMART" id="SM00448">
    <property type="entry name" value="REC"/>
    <property type="match status" value="1"/>
</dbReference>
<keyword evidence="1 2" id="KW-0597">Phosphoprotein</keyword>
<dbReference type="EMBL" id="CP037422">
    <property type="protein sequence ID" value="QDU10861.1"/>
    <property type="molecule type" value="Genomic_DNA"/>
</dbReference>
<dbReference type="InterPro" id="IPR050595">
    <property type="entry name" value="Bact_response_regulator"/>
</dbReference>
<dbReference type="Proteomes" id="UP000318384">
    <property type="component" value="Chromosome"/>
</dbReference>
<name>A0A517X029_9PLAN</name>
<gene>
    <name evidence="4" type="primary">todS_1</name>
    <name evidence="4" type="ORF">V202x_42740</name>
</gene>
<feature type="modified residue" description="4-aspartylphosphate" evidence="2">
    <location>
        <position position="101"/>
    </location>
</feature>
<dbReference type="OrthoDB" id="286140at2"/>
<dbReference type="InterPro" id="IPR011006">
    <property type="entry name" value="CheY-like_superfamily"/>
</dbReference>
<reference evidence="4 5" key="1">
    <citation type="submission" date="2019-03" db="EMBL/GenBank/DDBJ databases">
        <title>Deep-cultivation of Planctomycetes and their phenomic and genomic characterization uncovers novel biology.</title>
        <authorList>
            <person name="Wiegand S."/>
            <person name="Jogler M."/>
            <person name="Boedeker C."/>
            <person name="Pinto D."/>
            <person name="Vollmers J."/>
            <person name="Rivas-Marin E."/>
            <person name="Kohn T."/>
            <person name="Peeters S.H."/>
            <person name="Heuer A."/>
            <person name="Rast P."/>
            <person name="Oberbeckmann S."/>
            <person name="Bunk B."/>
            <person name="Jeske O."/>
            <person name="Meyerdierks A."/>
            <person name="Storesund J.E."/>
            <person name="Kallscheuer N."/>
            <person name="Luecker S."/>
            <person name="Lage O.M."/>
            <person name="Pohl T."/>
            <person name="Merkel B.J."/>
            <person name="Hornburger P."/>
            <person name="Mueller R.-W."/>
            <person name="Bruemmer F."/>
            <person name="Labrenz M."/>
            <person name="Spormann A.M."/>
            <person name="Op den Camp H."/>
            <person name="Overmann J."/>
            <person name="Amann R."/>
            <person name="Jetten M.S.M."/>
            <person name="Mascher T."/>
            <person name="Medema M.H."/>
            <person name="Devos D.P."/>
            <person name="Kaster A.-K."/>
            <person name="Ovreas L."/>
            <person name="Rohde M."/>
            <person name="Galperin M.Y."/>
            <person name="Jogler C."/>
        </authorList>
    </citation>
    <scope>NUCLEOTIDE SEQUENCE [LARGE SCALE GENOMIC DNA]</scope>
    <source>
        <strain evidence="4 5">V202</strain>
    </source>
</reference>
<keyword evidence="4" id="KW-0808">Transferase</keyword>
<dbReference type="Gene3D" id="3.40.50.2300">
    <property type="match status" value="1"/>
</dbReference>
<dbReference type="InterPro" id="IPR001789">
    <property type="entry name" value="Sig_transdc_resp-reg_receiver"/>
</dbReference>